<dbReference type="AlphaFoldDB" id="A0A5C6NEW4"/>
<evidence type="ECO:0000313" key="2">
    <source>
        <dbReference type="Proteomes" id="UP000324091"/>
    </source>
</evidence>
<comment type="caution">
    <text evidence="1">The sequence shown here is derived from an EMBL/GenBank/DDBJ whole genome shotgun (WGS) entry which is preliminary data.</text>
</comment>
<proteinExistence type="predicted"/>
<dbReference type="Proteomes" id="UP000324091">
    <property type="component" value="Chromosome 22"/>
</dbReference>
<organism evidence="1 2">
    <name type="scientific">Takifugu flavidus</name>
    <name type="common">sansaifugu</name>
    <dbReference type="NCBI Taxonomy" id="433684"/>
    <lineage>
        <taxon>Eukaryota</taxon>
        <taxon>Metazoa</taxon>
        <taxon>Chordata</taxon>
        <taxon>Craniata</taxon>
        <taxon>Vertebrata</taxon>
        <taxon>Euteleostomi</taxon>
        <taxon>Actinopterygii</taxon>
        <taxon>Neopterygii</taxon>
        <taxon>Teleostei</taxon>
        <taxon>Neoteleostei</taxon>
        <taxon>Acanthomorphata</taxon>
        <taxon>Eupercaria</taxon>
        <taxon>Tetraodontiformes</taxon>
        <taxon>Tetradontoidea</taxon>
        <taxon>Tetraodontidae</taxon>
        <taxon>Takifugu</taxon>
    </lineage>
</organism>
<dbReference type="EMBL" id="RHFK02000015">
    <property type="protein sequence ID" value="TWW64530.1"/>
    <property type="molecule type" value="Genomic_DNA"/>
</dbReference>
<name>A0A5C6NEW4_9TELE</name>
<sequence length="87" mass="10072">MLQQLGSCSAAKSSCRISFHALWRHRYPPRALWGNTSIWWVRPQQPSYPPCGSVPRAMMLFESADMLQQVLQKASQVMAEIRETHLW</sequence>
<reference evidence="1 2" key="1">
    <citation type="submission" date="2019-04" db="EMBL/GenBank/DDBJ databases">
        <title>Chromosome genome assembly for Takifugu flavidus.</title>
        <authorList>
            <person name="Xiao S."/>
        </authorList>
    </citation>
    <scope>NUCLEOTIDE SEQUENCE [LARGE SCALE GENOMIC DNA]</scope>
    <source>
        <strain evidence="1">HTHZ2018</strain>
        <tissue evidence="1">Muscle</tissue>
    </source>
</reference>
<protein>
    <submittedName>
        <fullName evidence="1">Uncharacterized protein</fullName>
    </submittedName>
</protein>
<gene>
    <name evidence="1" type="ORF">D4764_22G0001770</name>
</gene>
<keyword evidence="2" id="KW-1185">Reference proteome</keyword>
<evidence type="ECO:0000313" key="1">
    <source>
        <dbReference type="EMBL" id="TWW64530.1"/>
    </source>
</evidence>
<accession>A0A5C6NEW4</accession>